<evidence type="ECO:0000256" key="16">
    <source>
        <dbReference type="ARBA" id="ARBA00023180"/>
    </source>
</evidence>
<dbReference type="GO" id="GO:0003723">
    <property type="term" value="F:RNA binding"/>
    <property type="evidence" value="ECO:0007669"/>
    <property type="project" value="UniProtKB-UniRule"/>
</dbReference>
<dbReference type="InterPro" id="IPR055163">
    <property type="entry name" value="ALK/LTK-like_GRD"/>
</dbReference>
<keyword evidence="6" id="KW-0732">Signal</keyword>
<evidence type="ECO:0000256" key="17">
    <source>
        <dbReference type="PROSITE-ProRule" id="PRU00266"/>
    </source>
</evidence>
<dbReference type="PROSITE" id="PS50137">
    <property type="entry name" value="DS_RBD"/>
    <property type="match status" value="1"/>
</dbReference>
<evidence type="ECO:0000256" key="10">
    <source>
        <dbReference type="ARBA" id="ARBA00022840"/>
    </source>
</evidence>
<keyword evidence="17" id="KW-0694">RNA-binding</keyword>
<feature type="domain" description="WW" evidence="20">
    <location>
        <begin position="379"/>
        <end position="413"/>
    </location>
</feature>
<keyword evidence="8" id="KW-0418">Kinase</keyword>
<dbReference type="CDD" id="cd00051">
    <property type="entry name" value="EFh"/>
    <property type="match status" value="1"/>
</dbReference>
<evidence type="ECO:0000313" key="23">
    <source>
        <dbReference type="EMBL" id="RLN50626.1"/>
    </source>
</evidence>
<evidence type="ECO:0000256" key="14">
    <source>
        <dbReference type="ARBA" id="ARBA00023157"/>
    </source>
</evidence>
<dbReference type="GO" id="GO:0005524">
    <property type="term" value="F:ATP binding"/>
    <property type="evidence" value="ECO:0007669"/>
    <property type="project" value="UniProtKB-KW"/>
</dbReference>
<keyword evidence="4" id="KW-0808">Transferase</keyword>
<dbReference type="Pfam" id="PF13499">
    <property type="entry name" value="EF-hand_7"/>
    <property type="match status" value="1"/>
</dbReference>
<dbReference type="PROSITE" id="PS50222">
    <property type="entry name" value="EF_HAND_2"/>
    <property type="match status" value="2"/>
</dbReference>
<evidence type="ECO:0000256" key="1">
    <source>
        <dbReference type="ARBA" id="ARBA00004251"/>
    </source>
</evidence>
<dbReference type="PROSITE" id="PS00018">
    <property type="entry name" value="EF_HAND_1"/>
    <property type="match status" value="2"/>
</dbReference>
<dbReference type="Proteomes" id="UP000284657">
    <property type="component" value="Unassembled WGS sequence"/>
</dbReference>
<feature type="region of interest" description="Disordered" evidence="19">
    <location>
        <begin position="746"/>
        <end position="765"/>
    </location>
</feature>
<keyword evidence="18" id="KW-0175">Coiled coil</keyword>
<keyword evidence="7" id="KW-0547">Nucleotide-binding</keyword>
<evidence type="ECO:0000259" key="21">
    <source>
        <dbReference type="PROSITE" id="PS50137"/>
    </source>
</evidence>
<dbReference type="PROSITE" id="PS50020">
    <property type="entry name" value="WW_DOMAIN_2"/>
    <property type="match status" value="1"/>
</dbReference>
<feature type="compositionally biased region" description="Basic and acidic residues" evidence="19">
    <location>
        <begin position="589"/>
        <end position="613"/>
    </location>
</feature>
<evidence type="ECO:0000256" key="5">
    <source>
        <dbReference type="ARBA" id="ARBA00022692"/>
    </source>
</evidence>
<keyword evidence="16" id="KW-0325">Glycoprotein</keyword>
<feature type="region of interest" description="Disordered" evidence="19">
    <location>
        <begin position="805"/>
        <end position="825"/>
    </location>
</feature>
<evidence type="ECO:0000256" key="2">
    <source>
        <dbReference type="ARBA" id="ARBA00011902"/>
    </source>
</evidence>
<accession>A0A421FT59</accession>
<evidence type="ECO:0000313" key="24">
    <source>
        <dbReference type="Proteomes" id="UP000284657"/>
    </source>
</evidence>
<dbReference type="InterPro" id="IPR018247">
    <property type="entry name" value="EF_Hand_1_Ca_BS"/>
</dbReference>
<keyword evidence="9" id="KW-0106">Calcium</keyword>
<feature type="compositionally biased region" description="Basic and acidic residues" evidence="19">
    <location>
        <begin position="812"/>
        <end position="821"/>
    </location>
</feature>
<evidence type="ECO:0000259" key="20">
    <source>
        <dbReference type="PROSITE" id="PS50020"/>
    </source>
</evidence>
<evidence type="ECO:0000256" key="3">
    <source>
        <dbReference type="ARBA" id="ARBA00022475"/>
    </source>
</evidence>
<feature type="domain" description="EF-hand" evidence="22">
    <location>
        <begin position="66"/>
        <end position="101"/>
    </location>
</feature>
<dbReference type="Gene3D" id="1.10.238.10">
    <property type="entry name" value="EF-hand"/>
    <property type="match status" value="1"/>
</dbReference>
<evidence type="ECO:0000256" key="13">
    <source>
        <dbReference type="ARBA" id="ARBA00023137"/>
    </source>
</evidence>
<sequence length="969" mass="106554">MATARSNNRVPPPASPYEIPAEFRSLFTPAQAEELAAQFRQSDADGSGSIDEREFRALLIRMGMELSAVEVDALVSTIDADGDGLLDFRELVQMVVRLQKGDAKLAALRQFMESLDTTPVYLLEQEAAKFGLQVTYQLLEDKQDEAQEAPDESQTSYLMQLVLLGKACGPTGRETLQASGKTTREAKFRAAEAALVRIKKLQPGMAVEPGQLPSEWQQWLFDNIERGASVKKLLQTLGQKGFQVRAQRGDPRGDALHEKNVIQQRTDRVRVKEVRLEAERVAQRRQEWQTELDRMAEDFNTLDTLNHTRMVVKENDGKPVAHVSGWDIYEEPLSYNRVFENPRSGFLQRQVPTQVVEEGQTRLGWKEKLEISAHFVEKHRLKPEWELHRMNGADVYFFFNRETEECQWISPEGLSIREWRTKRFFQNAEQIEDEPDQDSLIVKFSGSSSPAIVDNATKGRTLGKWRECKGFGGVTFYFQSSTKQILVEKPEEVLRHESYRYAQTLILARSEEIESHDRGWRRYYDPQTSHTFYFDELSGDCVHDTFATPEFLQQIRRPKRQARFALTSEELRRRREEQEWKSALQRARRHEEHLKNTKEESEMTTEQQKRDKDELENAVYKGGAHELLALEQTRLAHEQDDCELPEVHVYKVPRDTKLLKLQAWGAGGGSGLLRSQTVGHGGGGAFVEVICQVFPGETLYFSVGSGGSSGAFARMVECPDDKEDEAKTSKAVKKVPGGIRIDIQVSTAAGGHPGGGQGHSGNKESACGGGGGFTSVYRQGAFGIEHILIAAGGGGGGTCRDGGGGGLCKAQKPREGDEPRCGRPGSDVAGGCAGKCDEFNPICKFVGTNGISLQGGDGAEFGGGGGGGLFGGGGGGFSPGIAGGGGGGSSYVNASLVDPKSVRVEAGKAMKSGGMEENPPQSVRSAYWDLVDGLAGEGGTGSTRMPARGNHGGVRLAKPGFFNDMKFQR</sequence>
<keyword evidence="10" id="KW-0067">ATP-binding</keyword>
<dbReference type="GO" id="GO:0005886">
    <property type="term" value="C:plasma membrane"/>
    <property type="evidence" value="ECO:0007669"/>
    <property type="project" value="UniProtKB-SubCell"/>
</dbReference>
<evidence type="ECO:0000256" key="7">
    <source>
        <dbReference type="ARBA" id="ARBA00022741"/>
    </source>
</evidence>
<reference evidence="23 24" key="1">
    <citation type="submission" date="2018-07" db="EMBL/GenBank/DDBJ databases">
        <title>Genome sequencing of oomycete isolates from Chile give support for New Zealand origin for Phytophthora kernoviae and make available the first Nothophytophthora sp. genome.</title>
        <authorList>
            <person name="Studholme D.J."/>
            <person name="Sanfuentes E."/>
            <person name="Panda P."/>
            <person name="Hill R."/>
            <person name="Sambles C."/>
            <person name="Grant M."/>
            <person name="Williams N.M."/>
            <person name="Mcdougal R.L."/>
        </authorList>
    </citation>
    <scope>NUCLEOTIDE SEQUENCE [LARGE SCALE GENOMIC DNA]</scope>
    <source>
        <strain evidence="23">Chile7</strain>
    </source>
</reference>
<dbReference type="GO" id="GO:0004714">
    <property type="term" value="F:transmembrane receptor protein tyrosine kinase activity"/>
    <property type="evidence" value="ECO:0007669"/>
    <property type="project" value="UniProtKB-EC"/>
</dbReference>
<dbReference type="InterPro" id="IPR011992">
    <property type="entry name" value="EF-hand-dom_pair"/>
</dbReference>
<evidence type="ECO:0000256" key="18">
    <source>
        <dbReference type="SAM" id="Coils"/>
    </source>
</evidence>
<proteinExistence type="predicted"/>
<feature type="coiled-coil region" evidence="18">
    <location>
        <begin position="271"/>
        <end position="298"/>
    </location>
</feature>
<evidence type="ECO:0000256" key="12">
    <source>
        <dbReference type="ARBA" id="ARBA00023136"/>
    </source>
</evidence>
<dbReference type="Pfam" id="PF12810">
    <property type="entry name" value="ALK_LTK_GRD"/>
    <property type="match status" value="1"/>
</dbReference>
<dbReference type="InterPro" id="IPR001202">
    <property type="entry name" value="WW_dom"/>
</dbReference>
<feature type="region of interest" description="Disordered" evidence="19">
    <location>
        <begin position="587"/>
        <end position="613"/>
    </location>
</feature>
<dbReference type="GO" id="GO:0005509">
    <property type="term" value="F:calcium ion binding"/>
    <property type="evidence" value="ECO:0007669"/>
    <property type="project" value="InterPro"/>
</dbReference>
<comment type="subcellular location">
    <subcellularLocation>
        <location evidence="1">Cell membrane</location>
        <topology evidence="1">Single-pass type I membrane protein</topology>
    </subcellularLocation>
</comment>
<evidence type="ECO:0000256" key="15">
    <source>
        <dbReference type="ARBA" id="ARBA00023170"/>
    </source>
</evidence>
<keyword evidence="11" id="KW-1133">Transmembrane helix</keyword>
<feature type="domain" description="DRBM" evidence="21">
    <location>
        <begin position="118"/>
        <end position="200"/>
    </location>
</feature>
<dbReference type="SMART" id="SM00054">
    <property type="entry name" value="EFh"/>
    <property type="match status" value="2"/>
</dbReference>
<gene>
    <name evidence="23" type="ORF">BBJ29_005442</name>
</gene>
<keyword evidence="15" id="KW-0675">Receptor</keyword>
<keyword evidence="14" id="KW-1015">Disulfide bond</keyword>
<evidence type="ECO:0000256" key="6">
    <source>
        <dbReference type="ARBA" id="ARBA00022729"/>
    </source>
</evidence>
<feature type="domain" description="EF-hand" evidence="22">
    <location>
        <begin position="30"/>
        <end position="65"/>
    </location>
</feature>
<evidence type="ECO:0000259" key="22">
    <source>
        <dbReference type="PROSITE" id="PS50222"/>
    </source>
</evidence>
<dbReference type="EC" id="2.7.10.1" evidence="2"/>
<keyword evidence="3" id="KW-1003">Cell membrane</keyword>
<keyword evidence="5" id="KW-0812">Transmembrane</keyword>
<keyword evidence="12" id="KW-0472">Membrane</keyword>
<evidence type="ECO:0000256" key="8">
    <source>
        <dbReference type="ARBA" id="ARBA00022777"/>
    </source>
</evidence>
<protein>
    <recommendedName>
        <fullName evidence="2">receptor protein-tyrosine kinase</fullName>
        <ecNumber evidence="2">2.7.10.1</ecNumber>
    </recommendedName>
</protein>
<name>A0A421FT59_9STRA</name>
<dbReference type="SUPFAM" id="SSF47473">
    <property type="entry name" value="EF-hand"/>
    <property type="match status" value="1"/>
</dbReference>
<dbReference type="AlphaFoldDB" id="A0A421FT59"/>
<evidence type="ECO:0000256" key="11">
    <source>
        <dbReference type="ARBA" id="ARBA00022989"/>
    </source>
</evidence>
<organism evidence="23 24">
    <name type="scientific">Phytophthora kernoviae</name>
    <dbReference type="NCBI Taxonomy" id="325452"/>
    <lineage>
        <taxon>Eukaryota</taxon>
        <taxon>Sar</taxon>
        <taxon>Stramenopiles</taxon>
        <taxon>Oomycota</taxon>
        <taxon>Peronosporomycetes</taxon>
        <taxon>Peronosporales</taxon>
        <taxon>Peronosporaceae</taxon>
        <taxon>Phytophthora</taxon>
    </lineage>
</organism>
<dbReference type="InterPro" id="IPR014720">
    <property type="entry name" value="dsRBD_dom"/>
</dbReference>
<evidence type="ECO:0000256" key="4">
    <source>
        <dbReference type="ARBA" id="ARBA00022679"/>
    </source>
</evidence>
<evidence type="ECO:0000256" key="9">
    <source>
        <dbReference type="ARBA" id="ARBA00022837"/>
    </source>
</evidence>
<dbReference type="InterPro" id="IPR002048">
    <property type="entry name" value="EF_hand_dom"/>
</dbReference>
<dbReference type="EMBL" id="MBAD02001998">
    <property type="protein sequence ID" value="RLN50626.1"/>
    <property type="molecule type" value="Genomic_DNA"/>
</dbReference>
<comment type="caution">
    <text evidence="23">The sequence shown here is derived from an EMBL/GenBank/DDBJ whole genome shotgun (WGS) entry which is preliminary data.</text>
</comment>
<keyword evidence="13" id="KW-0829">Tyrosine-protein kinase</keyword>
<evidence type="ECO:0000256" key="19">
    <source>
        <dbReference type="SAM" id="MobiDB-lite"/>
    </source>
</evidence>